<protein>
    <submittedName>
        <fullName evidence="2">Uncharacterized protein</fullName>
    </submittedName>
</protein>
<reference evidence="2 3" key="1">
    <citation type="journal article" date="2011" name="Cell">
        <title>The monarch butterfly genome yields insights into long-distance migration.</title>
        <authorList>
            <person name="Zhan S."/>
            <person name="Merlin C."/>
            <person name="Boore J.L."/>
            <person name="Reppert S.M."/>
        </authorList>
    </citation>
    <scope>NUCLEOTIDE SEQUENCE [LARGE SCALE GENOMIC DNA]</scope>
    <source>
        <strain evidence="2">F-2</strain>
    </source>
</reference>
<dbReference type="InParanoid" id="A0A212F3A9"/>
<dbReference type="AlphaFoldDB" id="A0A212F3A9"/>
<dbReference type="KEGG" id="dpl:KGM_206266"/>
<dbReference type="Proteomes" id="UP000007151">
    <property type="component" value="Unassembled WGS sequence"/>
</dbReference>
<organism evidence="2 3">
    <name type="scientific">Danaus plexippus plexippus</name>
    <dbReference type="NCBI Taxonomy" id="278856"/>
    <lineage>
        <taxon>Eukaryota</taxon>
        <taxon>Metazoa</taxon>
        <taxon>Ecdysozoa</taxon>
        <taxon>Arthropoda</taxon>
        <taxon>Hexapoda</taxon>
        <taxon>Insecta</taxon>
        <taxon>Pterygota</taxon>
        <taxon>Neoptera</taxon>
        <taxon>Endopterygota</taxon>
        <taxon>Lepidoptera</taxon>
        <taxon>Glossata</taxon>
        <taxon>Ditrysia</taxon>
        <taxon>Papilionoidea</taxon>
        <taxon>Nymphalidae</taxon>
        <taxon>Danainae</taxon>
        <taxon>Danaini</taxon>
        <taxon>Danaina</taxon>
        <taxon>Danaus</taxon>
        <taxon>Danaus</taxon>
    </lineage>
</organism>
<keyword evidence="1" id="KW-1133">Transmembrane helix</keyword>
<keyword evidence="1" id="KW-0812">Transmembrane</keyword>
<proteinExistence type="predicted"/>
<sequence length="100" mass="11375">MIGRNFLTLIRRSACRPAIQAPKRNFAQVGLAVSTPPRCPCSYGLTPKIKKMALLIAALPPIFFASPEKILHALFMLVVWLSPMAYFLTQIKVWRREYID</sequence>
<keyword evidence="1" id="KW-0472">Membrane</keyword>
<evidence type="ECO:0000256" key="1">
    <source>
        <dbReference type="SAM" id="Phobius"/>
    </source>
</evidence>
<feature type="transmembrane region" description="Helical" evidence="1">
    <location>
        <begin position="70"/>
        <end position="88"/>
    </location>
</feature>
<dbReference type="EMBL" id="AGBW02010584">
    <property type="protein sequence ID" value="OWR48228.1"/>
    <property type="molecule type" value="Genomic_DNA"/>
</dbReference>
<accession>A0A212F3A9</accession>
<keyword evidence="3" id="KW-1185">Reference proteome</keyword>
<evidence type="ECO:0000313" key="3">
    <source>
        <dbReference type="Proteomes" id="UP000007151"/>
    </source>
</evidence>
<name>A0A212F3A9_DANPL</name>
<gene>
    <name evidence="2" type="ORF">KGM_206266</name>
</gene>
<comment type="caution">
    <text evidence="2">The sequence shown here is derived from an EMBL/GenBank/DDBJ whole genome shotgun (WGS) entry which is preliminary data.</text>
</comment>
<evidence type="ECO:0000313" key="2">
    <source>
        <dbReference type="EMBL" id="OWR48228.1"/>
    </source>
</evidence>